<gene>
    <name evidence="1" type="ORF">SAMN05192555_10379</name>
</gene>
<dbReference type="OrthoDB" id="6168681at2"/>
<dbReference type="Proteomes" id="UP000199107">
    <property type="component" value="Unassembled WGS sequence"/>
</dbReference>
<dbReference type="EMBL" id="FNGH01000003">
    <property type="protein sequence ID" value="SDL20737.1"/>
    <property type="molecule type" value="Genomic_DNA"/>
</dbReference>
<proteinExistence type="predicted"/>
<evidence type="ECO:0000313" key="2">
    <source>
        <dbReference type="Proteomes" id="UP000199107"/>
    </source>
</evidence>
<accession>A0A1G9I668</accession>
<dbReference type="AlphaFoldDB" id="A0A1G9I668"/>
<protein>
    <submittedName>
        <fullName evidence="1">Uncharacterized protein</fullName>
    </submittedName>
</protein>
<dbReference type="RefSeq" id="WP_089657367.1">
    <property type="nucleotide sequence ID" value="NZ_FNGH01000003.1"/>
</dbReference>
<organism evidence="1 2">
    <name type="scientific">Franzmannia pantelleriensis</name>
    <dbReference type="NCBI Taxonomy" id="48727"/>
    <lineage>
        <taxon>Bacteria</taxon>
        <taxon>Pseudomonadati</taxon>
        <taxon>Pseudomonadota</taxon>
        <taxon>Gammaproteobacteria</taxon>
        <taxon>Oceanospirillales</taxon>
        <taxon>Halomonadaceae</taxon>
        <taxon>Franzmannia</taxon>
    </lineage>
</organism>
<reference evidence="2" key="1">
    <citation type="submission" date="2016-10" db="EMBL/GenBank/DDBJ databases">
        <authorList>
            <person name="Varghese N."/>
            <person name="Submissions S."/>
        </authorList>
    </citation>
    <scope>NUCLEOTIDE SEQUENCE [LARGE SCALE GENOMIC DNA]</scope>
    <source>
        <strain evidence="2">AAP</strain>
    </source>
</reference>
<name>A0A1G9I668_9GAMM</name>
<keyword evidence="2" id="KW-1185">Reference proteome</keyword>
<evidence type="ECO:0000313" key="1">
    <source>
        <dbReference type="EMBL" id="SDL20737.1"/>
    </source>
</evidence>
<sequence length="74" mass="8063">MNCTQLTQQADHIASTFSKQDLAKLVVALKGRGESLQHAVEVIDTIDACQGYTLDQAWDEVRNGEARLMAAGDD</sequence>